<dbReference type="InterPro" id="IPR002495">
    <property type="entry name" value="Glyco_trans_8"/>
</dbReference>
<sequence length="324" mass="37892">MNHTPINLVIAINRLYVKYAYVMLYSFLCHHPEPVSVYILHHELTPEDEATLQTLSQQFAVHISLVYVPDSLLPPPEVLKTSSWGIEAYFRLAITDLLPASVDRALYLDTDIIVNAPVYDLYELDFGSKLIAACKEFTCHPPFGNYRDVLFAPLFEHGFSYFNSGMILYNLAALRPDYSFQTYMDTARELHYAIEYPDQDLLNYCHYQATLFVDPFLYNLNARYGYDDYNIHYDELKQRGVIIHYASSKPWRGNFLHYDIEWLWWEYAKHTPFYRQLLEEALRENIMSSPLNPYIADLAQKNAALYQKLETYEQLLETHGGTLS</sequence>
<dbReference type="InterPro" id="IPR050748">
    <property type="entry name" value="Glycosyltrans_8_dom-fam"/>
</dbReference>
<dbReference type="PANTHER" id="PTHR13778:SF47">
    <property type="entry name" value="LIPOPOLYSACCHARIDE 1,3-GALACTOSYLTRANSFERASE"/>
    <property type="match status" value="1"/>
</dbReference>
<dbReference type="Pfam" id="PF01501">
    <property type="entry name" value="Glyco_transf_8"/>
    <property type="match status" value="1"/>
</dbReference>
<keyword evidence="2 4" id="KW-0808">Transferase</keyword>
<dbReference type="RefSeq" id="WP_118097466.1">
    <property type="nucleotide sequence ID" value="NZ_DBFVHP010000001.1"/>
</dbReference>
<accession>A0A395V9Z0</accession>
<evidence type="ECO:0000256" key="3">
    <source>
        <dbReference type="ARBA" id="ARBA00022723"/>
    </source>
</evidence>
<dbReference type="EMBL" id="QRVL01000007">
    <property type="protein sequence ID" value="RGS40368.1"/>
    <property type="molecule type" value="Genomic_DNA"/>
</dbReference>
<dbReference type="InterPro" id="IPR029044">
    <property type="entry name" value="Nucleotide-diphossugar_trans"/>
</dbReference>
<keyword evidence="3" id="KW-0479">Metal-binding</keyword>
<reference evidence="4 5" key="1">
    <citation type="submission" date="2018-08" db="EMBL/GenBank/DDBJ databases">
        <title>A genome reference for cultivated species of the human gut microbiota.</title>
        <authorList>
            <person name="Zou Y."/>
            <person name="Xue W."/>
            <person name="Luo G."/>
        </authorList>
    </citation>
    <scope>NUCLEOTIDE SEQUENCE [LARGE SCALE GENOMIC DNA]</scope>
    <source>
        <strain evidence="4 5">AF22-12AC</strain>
    </source>
</reference>
<evidence type="ECO:0000313" key="4">
    <source>
        <dbReference type="EMBL" id="RGS40368.1"/>
    </source>
</evidence>
<dbReference type="AlphaFoldDB" id="A0A395V9Z0"/>
<dbReference type="SUPFAM" id="SSF53448">
    <property type="entry name" value="Nucleotide-diphospho-sugar transferases"/>
    <property type="match status" value="1"/>
</dbReference>
<gene>
    <name evidence="4" type="ORF">DWX93_09620</name>
</gene>
<dbReference type="PANTHER" id="PTHR13778">
    <property type="entry name" value="GLYCOSYLTRANSFERASE 8 DOMAIN-CONTAINING PROTEIN"/>
    <property type="match status" value="1"/>
</dbReference>
<evidence type="ECO:0000256" key="2">
    <source>
        <dbReference type="ARBA" id="ARBA00022679"/>
    </source>
</evidence>
<keyword evidence="1" id="KW-0328">Glycosyltransferase</keyword>
<dbReference type="Proteomes" id="UP000266172">
    <property type="component" value="Unassembled WGS sequence"/>
</dbReference>
<comment type="caution">
    <text evidence="4">The sequence shown here is derived from an EMBL/GenBank/DDBJ whole genome shotgun (WGS) entry which is preliminary data.</text>
</comment>
<name>A0A395V9Z0_9FIRM</name>
<dbReference type="Gene3D" id="3.90.550.10">
    <property type="entry name" value="Spore Coat Polysaccharide Biosynthesis Protein SpsA, Chain A"/>
    <property type="match status" value="1"/>
</dbReference>
<evidence type="ECO:0000313" key="5">
    <source>
        <dbReference type="Proteomes" id="UP000266172"/>
    </source>
</evidence>
<proteinExistence type="predicted"/>
<evidence type="ECO:0000256" key="1">
    <source>
        <dbReference type="ARBA" id="ARBA00022676"/>
    </source>
</evidence>
<dbReference type="GO" id="GO:0046872">
    <property type="term" value="F:metal ion binding"/>
    <property type="evidence" value="ECO:0007669"/>
    <property type="project" value="UniProtKB-KW"/>
</dbReference>
<dbReference type="GO" id="GO:0016757">
    <property type="term" value="F:glycosyltransferase activity"/>
    <property type="evidence" value="ECO:0007669"/>
    <property type="project" value="UniProtKB-KW"/>
</dbReference>
<organism evidence="4 5">
    <name type="scientific">Roseburia hominis</name>
    <dbReference type="NCBI Taxonomy" id="301301"/>
    <lineage>
        <taxon>Bacteria</taxon>
        <taxon>Bacillati</taxon>
        <taxon>Bacillota</taxon>
        <taxon>Clostridia</taxon>
        <taxon>Lachnospirales</taxon>
        <taxon>Lachnospiraceae</taxon>
        <taxon>Roseburia</taxon>
    </lineage>
</organism>
<protein>
    <submittedName>
        <fullName evidence="4">Glycosyltransferase family 8 protein</fullName>
    </submittedName>
</protein>
<dbReference type="CDD" id="cd04194">
    <property type="entry name" value="GT8_A4GalT_like"/>
    <property type="match status" value="1"/>
</dbReference>